<protein>
    <recommendedName>
        <fullName evidence="4 16">NADH-ubiquinone oxidoreductase chain 6</fullName>
        <ecNumber evidence="3 16">7.1.1.2</ecNumber>
    </recommendedName>
</protein>
<evidence type="ECO:0000256" key="16">
    <source>
        <dbReference type="RuleBase" id="RU004430"/>
    </source>
</evidence>
<evidence type="ECO:0000256" key="13">
    <source>
        <dbReference type="ARBA" id="ARBA00023128"/>
    </source>
</evidence>
<dbReference type="InterPro" id="IPR001457">
    <property type="entry name" value="NADH_UbQ/plastoQ_OxRdtase_su6"/>
</dbReference>
<keyword evidence="10 16" id="KW-1133">Transmembrane helix</keyword>
<feature type="transmembrane region" description="Helical" evidence="16">
    <location>
        <begin position="144"/>
        <end position="163"/>
    </location>
</feature>
<evidence type="ECO:0000256" key="10">
    <source>
        <dbReference type="ARBA" id="ARBA00022989"/>
    </source>
</evidence>
<evidence type="ECO:0000256" key="8">
    <source>
        <dbReference type="ARBA" id="ARBA00022967"/>
    </source>
</evidence>
<keyword evidence="12 16" id="KW-0830">Ubiquinone</keyword>
<dbReference type="RefSeq" id="YP_006073232.1">
    <property type="nucleotide sequence ID" value="NC_017607.1"/>
</dbReference>
<dbReference type="InterPro" id="IPR042106">
    <property type="entry name" value="Nuo/plastoQ_OxRdtase_6_NuoJ"/>
</dbReference>
<dbReference type="PANTHER" id="PTHR11435">
    <property type="entry name" value="NADH UBIQUINONE OXIDOREDUCTASE SUBUNIT ND6"/>
    <property type="match status" value="1"/>
</dbReference>
<dbReference type="Pfam" id="PF00499">
    <property type="entry name" value="Oxidored_q3"/>
    <property type="match status" value="1"/>
</dbReference>
<evidence type="ECO:0000256" key="3">
    <source>
        <dbReference type="ARBA" id="ARBA00012944"/>
    </source>
</evidence>
<keyword evidence="6 16" id="KW-0679">Respiratory chain</keyword>
<dbReference type="PANTHER" id="PTHR11435:SF1">
    <property type="entry name" value="NADH-UBIQUINONE OXIDOREDUCTASE CHAIN 6"/>
    <property type="match status" value="1"/>
</dbReference>
<sequence length="174" mass="19650">MMYYLFMFSFCYGVWVVCMSCCSSPYYGVFGLLFAASFGCGMVVGVGGSFISLVLFLIYLGGMLVIFAYAVSLVEEFSVVSYFNVKKWGFGLMYTFIVVCLLMTNFWLWNLELLGEVVMDVSGFSIVRLDFSGLAWLYKDGCLMFFMVGWFLLMTLFVVLDLVSDLFRGGVVGY</sequence>
<evidence type="ECO:0000256" key="9">
    <source>
        <dbReference type="ARBA" id="ARBA00022982"/>
    </source>
</evidence>
<keyword evidence="11 16" id="KW-0520">NAD</keyword>
<dbReference type="InterPro" id="IPR050269">
    <property type="entry name" value="ComplexI_Subunit6"/>
</dbReference>
<evidence type="ECO:0000256" key="15">
    <source>
        <dbReference type="ARBA" id="ARBA00049551"/>
    </source>
</evidence>
<evidence type="ECO:0000313" key="17">
    <source>
        <dbReference type="EMBL" id="ADM94816.1"/>
    </source>
</evidence>
<dbReference type="GeneID" id="12079582"/>
<keyword evidence="13 16" id="KW-0496">Mitochondrion</keyword>
<gene>
    <name evidence="17" type="primary">ND6</name>
</gene>
<comment type="similarity">
    <text evidence="2 16">Belongs to the complex I subunit 6 family.</text>
</comment>
<keyword evidence="8 16" id="KW-1278">Translocase</keyword>
<comment type="subcellular location">
    <subcellularLocation>
        <location evidence="1 16">Mitochondrion membrane</location>
        <topology evidence="1 16">Multi-pass membrane protein</topology>
    </subcellularLocation>
</comment>
<organism evidence="17">
    <name type="scientific">Sternotherus carinatus</name>
    <name type="common">Razorback musk turtle</name>
    <dbReference type="NCBI Taxonomy" id="573971"/>
    <lineage>
        <taxon>Eukaryota</taxon>
        <taxon>Metazoa</taxon>
        <taxon>Chordata</taxon>
        <taxon>Craniata</taxon>
        <taxon>Vertebrata</taxon>
        <taxon>Euteleostomi</taxon>
        <taxon>Archelosauria</taxon>
        <taxon>Testudinata</taxon>
        <taxon>Testudines</taxon>
        <taxon>Cryptodira</taxon>
        <taxon>Durocryptodira</taxon>
        <taxon>Americhelydia</taxon>
        <taxon>Chelydroidea</taxon>
        <taxon>Kinosternidae</taxon>
        <taxon>Sternotherus</taxon>
    </lineage>
</organism>
<feature type="transmembrane region" description="Helical" evidence="16">
    <location>
        <begin position="12"/>
        <end position="38"/>
    </location>
</feature>
<dbReference type="Gene3D" id="1.20.120.1200">
    <property type="entry name" value="NADH-ubiquinone/plastoquinone oxidoreductase chain 6, subunit NuoJ"/>
    <property type="match status" value="1"/>
</dbReference>
<keyword evidence="7 16" id="KW-0812">Transmembrane</keyword>
<accession>I1E3K5</accession>
<comment type="catalytic activity">
    <reaction evidence="15 16">
        <text>a ubiquinone + NADH + 5 H(+)(in) = a ubiquinol + NAD(+) + 4 H(+)(out)</text>
        <dbReference type="Rhea" id="RHEA:29091"/>
        <dbReference type="Rhea" id="RHEA-COMP:9565"/>
        <dbReference type="Rhea" id="RHEA-COMP:9566"/>
        <dbReference type="ChEBI" id="CHEBI:15378"/>
        <dbReference type="ChEBI" id="CHEBI:16389"/>
        <dbReference type="ChEBI" id="CHEBI:17976"/>
        <dbReference type="ChEBI" id="CHEBI:57540"/>
        <dbReference type="ChEBI" id="CHEBI:57945"/>
        <dbReference type="EC" id="7.1.1.2"/>
    </reaction>
</comment>
<evidence type="ECO:0000256" key="12">
    <source>
        <dbReference type="ARBA" id="ARBA00023075"/>
    </source>
</evidence>
<dbReference type="EMBL" id="HQ114563">
    <property type="protein sequence ID" value="ADM94816.1"/>
    <property type="molecule type" value="Genomic_DNA"/>
</dbReference>
<evidence type="ECO:0000256" key="11">
    <source>
        <dbReference type="ARBA" id="ARBA00023027"/>
    </source>
</evidence>
<evidence type="ECO:0000256" key="7">
    <source>
        <dbReference type="ARBA" id="ARBA00022692"/>
    </source>
</evidence>
<dbReference type="GO" id="GO:0008137">
    <property type="term" value="F:NADH dehydrogenase (ubiquinone) activity"/>
    <property type="evidence" value="ECO:0007669"/>
    <property type="project" value="UniProtKB-UniRule"/>
</dbReference>
<keyword evidence="5 16" id="KW-0813">Transport</keyword>
<evidence type="ECO:0000256" key="1">
    <source>
        <dbReference type="ARBA" id="ARBA00004225"/>
    </source>
</evidence>
<keyword evidence="9 16" id="KW-0249">Electron transport</keyword>
<name>I1E3K5_9SAUR</name>
<evidence type="ECO:0000256" key="4">
    <source>
        <dbReference type="ARBA" id="ARBA00021095"/>
    </source>
</evidence>
<feature type="transmembrane region" description="Helical" evidence="16">
    <location>
        <begin position="50"/>
        <end position="71"/>
    </location>
</feature>
<proteinExistence type="inferred from homology"/>
<reference evidence="17" key="1">
    <citation type="submission" date="2010-08" db="EMBL/GenBank/DDBJ databases">
        <authorList>
            <person name="Nie L.W."/>
            <person name="Jing W.X."/>
        </authorList>
    </citation>
    <scope>NUCLEOTIDE SEQUENCE</scope>
</reference>
<evidence type="ECO:0000256" key="5">
    <source>
        <dbReference type="ARBA" id="ARBA00022448"/>
    </source>
</evidence>
<dbReference type="AlphaFoldDB" id="I1E3K5"/>
<evidence type="ECO:0000256" key="2">
    <source>
        <dbReference type="ARBA" id="ARBA00005698"/>
    </source>
</evidence>
<feature type="transmembrane region" description="Helical" evidence="16">
    <location>
        <begin position="91"/>
        <end position="109"/>
    </location>
</feature>
<evidence type="ECO:0000256" key="14">
    <source>
        <dbReference type="ARBA" id="ARBA00023136"/>
    </source>
</evidence>
<dbReference type="GO" id="GO:0031966">
    <property type="term" value="C:mitochondrial membrane"/>
    <property type="evidence" value="ECO:0007669"/>
    <property type="project" value="UniProtKB-SubCell"/>
</dbReference>
<keyword evidence="14 16" id="KW-0472">Membrane</keyword>
<dbReference type="CTD" id="4541"/>
<comment type="function">
    <text evidence="16">Core subunit of the mitochondrial membrane respiratory chain NADH dehydrogenase (Complex I) which catalyzes electron transfer from NADH through the respiratory chain, using ubiquinone as an electron acceptor. Essential for the catalytic activity and assembly of complex I.</text>
</comment>
<dbReference type="EC" id="7.1.1.2" evidence="3 16"/>
<geneLocation type="mitochondrion" evidence="17"/>
<evidence type="ECO:0000256" key="6">
    <source>
        <dbReference type="ARBA" id="ARBA00022660"/>
    </source>
</evidence>